<feature type="transmembrane region" description="Helical" evidence="1">
    <location>
        <begin position="42"/>
        <end position="63"/>
    </location>
</feature>
<comment type="caution">
    <text evidence="2">The sequence shown here is derived from an EMBL/GenBank/DDBJ whole genome shotgun (WGS) entry which is preliminary data.</text>
</comment>
<keyword evidence="3" id="KW-1185">Reference proteome</keyword>
<feature type="transmembrane region" description="Helical" evidence="1">
    <location>
        <begin position="75"/>
        <end position="92"/>
    </location>
</feature>
<proteinExistence type="predicted"/>
<dbReference type="InterPro" id="IPR021315">
    <property type="entry name" value="Gap/Sap"/>
</dbReference>
<protein>
    <submittedName>
        <fullName evidence="2">GAP family protein</fullName>
    </submittedName>
</protein>
<feature type="transmembrane region" description="Helical" evidence="1">
    <location>
        <begin position="6"/>
        <end position="30"/>
    </location>
</feature>
<name>A0ABP6LHD0_9ACTN</name>
<feature type="transmembrane region" description="Helical" evidence="1">
    <location>
        <begin position="157"/>
        <end position="181"/>
    </location>
</feature>
<evidence type="ECO:0000313" key="2">
    <source>
        <dbReference type="EMBL" id="GAA3040435.1"/>
    </source>
</evidence>
<keyword evidence="1" id="KW-0812">Transmembrane</keyword>
<keyword evidence="1" id="KW-1133">Transmembrane helix</keyword>
<evidence type="ECO:0000256" key="1">
    <source>
        <dbReference type="SAM" id="Phobius"/>
    </source>
</evidence>
<reference evidence="3" key="1">
    <citation type="journal article" date="2019" name="Int. J. Syst. Evol. Microbiol.">
        <title>The Global Catalogue of Microorganisms (GCM) 10K type strain sequencing project: providing services to taxonomists for standard genome sequencing and annotation.</title>
        <authorList>
            <consortium name="The Broad Institute Genomics Platform"/>
            <consortium name="The Broad Institute Genome Sequencing Center for Infectious Disease"/>
            <person name="Wu L."/>
            <person name="Ma J."/>
        </authorList>
    </citation>
    <scope>NUCLEOTIDE SEQUENCE [LARGE SCALE GENOMIC DNA]</scope>
    <source>
        <strain evidence="3">JCM 14234</strain>
    </source>
</reference>
<sequence>MISAIGTVLPLSIAIGISPFPIVAVILALLSPSPKRAGITFTAGWLAGLIGPLAIVVAVASAASIGDEDGHPGKVIGVIRIILGLALAAFAVRQWRDRPRPGAEPHVPRWLALADNLTPAKSALLGFAVAAVNPKGLFITIAAGLALARASLPGSEVLVPAAVFVVIASGAVLVLLGGYLLMPERMDRPLNAAKSWLITNNAVIMTVILLIIGAMVLSKGLQSF</sequence>
<dbReference type="Proteomes" id="UP001501035">
    <property type="component" value="Unassembled WGS sequence"/>
</dbReference>
<keyword evidence="1" id="KW-0472">Membrane</keyword>
<organism evidence="2 3">
    <name type="scientific">Gordonia defluvii</name>
    <dbReference type="NCBI Taxonomy" id="283718"/>
    <lineage>
        <taxon>Bacteria</taxon>
        <taxon>Bacillati</taxon>
        <taxon>Actinomycetota</taxon>
        <taxon>Actinomycetes</taxon>
        <taxon>Mycobacteriales</taxon>
        <taxon>Gordoniaceae</taxon>
        <taxon>Gordonia</taxon>
    </lineage>
</organism>
<evidence type="ECO:0000313" key="3">
    <source>
        <dbReference type="Proteomes" id="UP001501035"/>
    </source>
</evidence>
<feature type="transmembrane region" description="Helical" evidence="1">
    <location>
        <begin position="202"/>
        <end position="221"/>
    </location>
</feature>
<gene>
    <name evidence="2" type="ORF">GCM10010528_21120</name>
</gene>
<dbReference type="RefSeq" id="WP_290707501.1">
    <property type="nucleotide sequence ID" value="NZ_BAAAVS010000025.1"/>
</dbReference>
<dbReference type="EMBL" id="BAAAVS010000025">
    <property type="protein sequence ID" value="GAA3040435.1"/>
    <property type="molecule type" value="Genomic_DNA"/>
</dbReference>
<accession>A0ABP6LHD0</accession>
<dbReference type="Pfam" id="PF11139">
    <property type="entry name" value="SfLAP"/>
    <property type="match status" value="1"/>
</dbReference>
<feature type="transmembrane region" description="Helical" evidence="1">
    <location>
        <begin position="123"/>
        <end position="145"/>
    </location>
</feature>